<dbReference type="Gene3D" id="2.60.120.200">
    <property type="match status" value="1"/>
</dbReference>
<dbReference type="InterPro" id="IPR022655">
    <property type="entry name" value="DUF1553"/>
</dbReference>
<dbReference type="GO" id="GO:0020037">
    <property type="term" value="F:heme binding"/>
    <property type="evidence" value="ECO:0007669"/>
    <property type="project" value="InterPro"/>
</dbReference>
<dbReference type="SUPFAM" id="SSF46626">
    <property type="entry name" value="Cytochrome c"/>
    <property type="match status" value="1"/>
</dbReference>
<dbReference type="GO" id="GO:0046872">
    <property type="term" value="F:metal ion binding"/>
    <property type="evidence" value="ECO:0007669"/>
    <property type="project" value="UniProtKB-KW"/>
</dbReference>
<dbReference type="InterPro" id="IPR013320">
    <property type="entry name" value="ConA-like_dom_sf"/>
</dbReference>
<keyword evidence="7" id="KW-1185">Reference proteome</keyword>
<dbReference type="SUPFAM" id="SSF49899">
    <property type="entry name" value="Concanavalin A-like lectins/glucanases"/>
    <property type="match status" value="1"/>
</dbReference>
<dbReference type="Proteomes" id="UP000283522">
    <property type="component" value="Unassembled WGS sequence"/>
</dbReference>
<evidence type="ECO:0000256" key="1">
    <source>
        <dbReference type="ARBA" id="ARBA00022617"/>
    </source>
</evidence>
<dbReference type="PROSITE" id="PS51007">
    <property type="entry name" value="CYTC"/>
    <property type="match status" value="1"/>
</dbReference>
<dbReference type="Pfam" id="PF07583">
    <property type="entry name" value="PSCyt2"/>
    <property type="match status" value="1"/>
</dbReference>
<dbReference type="InterPro" id="IPR036909">
    <property type="entry name" value="Cyt_c-like_dom_sf"/>
</dbReference>
<proteinExistence type="predicted"/>
<evidence type="ECO:0000256" key="2">
    <source>
        <dbReference type="ARBA" id="ARBA00022723"/>
    </source>
</evidence>
<protein>
    <submittedName>
        <fullName evidence="6">DUF1553 domain-containing protein</fullName>
    </submittedName>
</protein>
<dbReference type="InterPro" id="IPR011444">
    <property type="entry name" value="DUF1549"/>
</dbReference>
<reference evidence="6 7" key="1">
    <citation type="submission" date="2018-09" db="EMBL/GenBank/DDBJ databases">
        <authorList>
            <person name="Wang X."/>
            <person name="Du Z."/>
        </authorList>
    </citation>
    <scope>NUCLEOTIDE SEQUENCE [LARGE SCALE GENOMIC DNA]</scope>
    <source>
        <strain evidence="6 7">N3</strain>
    </source>
</reference>
<evidence type="ECO:0000259" key="5">
    <source>
        <dbReference type="PROSITE" id="PS51007"/>
    </source>
</evidence>
<dbReference type="GO" id="GO:0005975">
    <property type="term" value="P:carbohydrate metabolic process"/>
    <property type="evidence" value="ECO:0007669"/>
    <property type="project" value="UniProtKB-ARBA"/>
</dbReference>
<sequence length="1114" mass="126939">MVTILNAGNPITKICVGILFLLAGFFIVGCSPSLPEPVEEAYTLLPDEVDYNFHVKPILADRCYACHGPDEGSRKGNLRLDIEEEAFAQLASGNYAFVKGSVRKSEVYHRLVSEDQEFIMPPPESNLSLTPKEIAIIVKWIEQGSKWKAHWSFLKVEKPEVPEVKKDWVAVNPIDNFIQSELIRQGLSPNPEADRERLIRRVTLDLTGLPPTIEEIDNFLKDKSPEAYEKVVDRLLKTQAHAERLTMEWLDVARYADSHGVSFDGYREMWPYRDWVIEKFKSNLPYNDFITKQVAGDLLPGAKPDDKLATAFYRQNPMEASMGSIGEEYRVEYVAERTATTGTAFLGLTIGCARCHDHKFDPITQKNFFQLSAFFNSVDEFGLGPADANRPPTLILYEEDQLKRLDSIDALIATHEAMLTKVEAGQIKDYVSSISSADQIENEIGSYSFESFEKIKRKKKVVNPFAEDEKAAYEKKSAKEKAKADSLKKAKKIEYEEVLILDKNKKSEATLGVSLAEGKRGKGVSFDHDYDYVSLIEAGWIEHYESFSASVWVNPKKSEKPHIKTVMGNSNNYAGMYRGWEFALDSTNRLSMRMIHRLPDDYLEVVTEKAIPFEKWSQVGFTYDGSQKAEGVSIFIDGQKQKTNTLSDKLTRSIRPINSYTNKYDTLPIRLGKSYRVWTFDPGIFQGSMDEVRLFNRKLTQLEMARLGENTTLPISASISTEHNLAKAKEIIALEGKLKTFRKAKAEIMRNTREIMVMEDMPKPRKTYLLSRGVYNQYLEEVQTGTPESVLPFPEDYPKNRLGLAKWLVNKDNPLTSRVTINRYWQMIFGTGLVKTTGDFGIQGELPSHPELLDWLAAEFMESNWDLRKMLKLMVMSSTYRQSSYANPEKYEADPDNRFYARGSSYRWPAEIIRDNALASSGILQKKIGGPSVKPYQPEGLWEELGNFSYKLYTYKQDTGANLHRRSLYTFTRRFSPAPFMSTFDAGNREICITRRVNTNTPLQALNLLNDPQFVEASRSLSERMLKEKVSLDDQLTLGFRLSTGVTPSPQLLKTLREHYQSAFTHFQQHPNLADSLLAVGEIPRDIRLDKTKAAALTIVANSIFNFDETYMKR</sequence>
<dbReference type="EMBL" id="QXML01000003">
    <property type="protein sequence ID" value="RIW16343.1"/>
    <property type="molecule type" value="Genomic_DNA"/>
</dbReference>
<keyword evidence="1 4" id="KW-0349">Heme</keyword>
<accession>A0A418PTB3</accession>
<keyword evidence="3 4" id="KW-0408">Iron</keyword>
<dbReference type="InterPro" id="IPR011429">
    <property type="entry name" value="Cyt_c_Planctomycete-type"/>
</dbReference>
<dbReference type="OrthoDB" id="1450284at2"/>
<dbReference type="PANTHER" id="PTHR35889">
    <property type="entry name" value="CYCLOINULO-OLIGOSACCHARIDE FRUCTANOTRANSFERASE-RELATED"/>
    <property type="match status" value="1"/>
</dbReference>
<dbReference type="Pfam" id="PF13385">
    <property type="entry name" value="Laminin_G_3"/>
    <property type="match status" value="1"/>
</dbReference>
<gene>
    <name evidence="6" type="ORF">D0X99_08240</name>
</gene>
<feature type="domain" description="Cytochrome c" evidence="5">
    <location>
        <begin position="337"/>
        <end position="435"/>
    </location>
</feature>
<dbReference type="AlphaFoldDB" id="A0A418PTB3"/>
<dbReference type="RefSeq" id="WP_119477198.1">
    <property type="nucleotide sequence ID" value="NZ_QXML01000003.1"/>
</dbReference>
<dbReference type="GO" id="GO:0004553">
    <property type="term" value="F:hydrolase activity, hydrolyzing O-glycosyl compounds"/>
    <property type="evidence" value="ECO:0007669"/>
    <property type="project" value="UniProtKB-ARBA"/>
</dbReference>
<comment type="caution">
    <text evidence="6">The sequence shown here is derived from an EMBL/GenBank/DDBJ whole genome shotgun (WGS) entry which is preliminary data.</text>
</comment>
<evidence type="ECO:0000256" key="3">
    <source>
        <dbReference type="ARBA" id="ARBA00023004"/>
    </source>
</evidence>
<dbReference type="PANTHER" id="PTHR35889:SF3">
    <property type="entry name" value="F-BOX DOMAIN-CONTAINING PROTEIN"/>
    <property type="match status" value="1"/>
</dbReference>
<dbReference type="Pfam" id="PF07635">
    <property type="entry name" value="PSCyt1"/>
    <property type="match status" value="1"/>
</dbReference>
<dbReference type="GO" id="GO:0009055">
    <property type="term" value="F:electron transfer activity"/>
    <property type="evidence" value="ECO:0007669"/>
    <property type="project" value="InterPro"/>
</dbReference>
<keyword evidence="2 4" id="KW-0479">Metal-binding</keyword>
<organism evidence="6 7">
    <name type="scientific">Algoriphagus lacus</name>
    <dbReference type="NCBI Taxonomy" id="2056311"/>
    <lineage>
        <taxon>Bacteria</taxon>
        <taxon>Pseudomonadati</taxon>
        <taxon>Bacteroidota</taxon>
        <taxon>Cytophagia</taxon>
        <taxon>Cytophagales</taxon>
        <taxon>Cyclobacteriaceae</taxon>
        <taxon>Algoriphagus</taxon>
    </lineage>
</organism>
<evidence type="ECO:0000313" key="7">
    <source>
        <dbReference type="Proteomes" id="UP000283522"/>
    </source>
</evidence>
<name>A0A418PTB3_9BACT</name>
<evidence type="ECO:0000313" key="6">
    <source>
        <dbReference type="EMBL" id="RIW16343.1"/>
    </source>
</evidence>
<dbReference type="Pfam" id="PF07587">
    <property type="entry name" value="PSD1"/>
    <property type="match status" value="1"/>
</dbReference>
<dbReference type="InterPro" id="IPR009056">
    <property type="entry name" value="Cyt_c-like_dom"/>
</dbReference>
<evidence type="ECO:0000256" key="4">
    <source>
        <dbReference type="PROSITE-ProRule" id="PRU00433"/>
    </source>
</evidence>